<evidence type="ECO:0000313" key="2">
    <source>
        <dbReference type="EMBL" id="TCO28953.1"/>
    </source>
</evidence>
<gene>
    <name evidence="2" type="ORF">EV200_102371</name>
</gene>
<comment type="caution">
    <text evidence="2">The sequence shown here is derived from an EMBL/GenBank/DDBJ whole genome shotgun (WGS) entry which is preliminary data.</text>
</comment>
<dbReference type="AlphaFoldDB" id="A0A4R2HI65"/>
<accession>A0A4R2HI65</accession>
<protein>
    <submittedName>
        <fullName evidence="2">Uncharacterized protein</fullName>
    </submittedName>
</protein>
<organism evidence="2 3">
    <name type="scientific">Pedobacter psychrotolerans</name>
    <dbReference type="NCBI Taxonomy" id="1843235"/>
    <lineage>
        <taxon>Bacteria</taxon>
        <taxon>Pseudomonadati</taxon>
        <taxon>Bacteroidota</taxon>
        <taxon>Sphingobacteriia</taxon>
        <taxon>Sphingobacteriales</taxon>
        <taxon>Sphingobacteriaceae</taxon>
        <taxon>Pedobacter</taxon>
    </lineage>
</organism>
<proteinExistence type="predicted"/>
<evidence type="ECO:0000256" key="1">
    <source>
        <dbReference type="SAM" id="Phobius"/>
    </source>
</evidence>
<keyword evidence="1" id="KW-0812">Transmembrane</keyword>
<feature type="transmembrane region" description="Helical" evidence="1">
    <location>
        <begin position="12"/>
        <end position="29"/>
    </location>
</feature>
<keyword evidence="1" id="KW-1133">Transmembrane helix</keyword>
<dbReference type="EMBL" id="SLWO01000002">
    <property type="protein sequence ID" value="TCO28953.1"/>
    <property type="molecule type" value="Genomic_DNA"/>
</dbReference>
<evidence type="ECO:0000313" key="3">
    <source>
        <dbReference type="Proteomes" id="UP000295684"/>
    </source>
</evidence>
<name>A0A4R2HI65_9SPHI</name>
<dbReference type="Proteomes" id="UP000295684">
    <property type="component" value="Unassembled WGS sequence"/>
</dbReference>
<keyword evidence="1" id="KW-0472">Membrane</keyword>
<reference evidence="2 3" key="1">
    <citation type="submission" date="2019-03" db="EMBL/GenBank/DDBJ databases">
        <title>Genomic Encyclopedia of Type Strains, Phase IV (KMG-IV): sequencing the most valuable type-strain genomes for metagenomic binning, comparative biology and taxonomic classification.</title>
        <authorList>
            <person name="Goeker M."/>
        </authorList>
    </citation>
    <scope>NUCLEOTIDE SEQUENCE [LARGE SCALE GENOMIC DNA]</scope>
    <source>
        <strain evidence="2 3">DSM 103236</strain>
    </source>
</reference>
<sequence length="46" mass="5609">MRNILIKKNEELINMLFIATLLFIFLYDYRMEFLQGMYAGLNDFIK</sequence>